<sequence>MKINNNEIINDVYNLILSKSLKNEERVILTRFKDNIVNSKNVKKDILELSEELRQLAVKNISRKEVMSRELNEFYNKISAIKEKELNIGRGIGSFGVVR</sequence>
<gene>
    <name evidence="1" type="ORF">MDIKOOEB_00012</name>
</gene>
<dbReference type="Pfam" id="PF08951">
    <property type="entry name" value="EntA_Immun"/>
    <property type="match status" value="1"/>
</dbReference>
<evidence type="ECO:0000313" key="1">
    <source>
        <dbReference type="EMBL" id="QWX09804.1"/>
    </source>
</evidence>
<dbReference type="CDD" id="cd21059">
    <property type="entry name" value="LciA-like"/>
    <property type="match status" value="1"/>
</dbReference>
<reference evidence="1" key="1">
    <citation type="submission" date="2021-05" db="EMBL/GenBank/DDBJ databases">
        <title>Ubericin K, a new pore-forming bacteriocin targeting mannose-PTS.</title>
        <authorList>
            <person name="Oftedal T.F."/>
            <person name="Ovchinnikov K.O."/>
            <person name="Hestad K.A."/>
            <person name="Goldbeck O."/>
            <person name="Porcellato D."/>
            <person name="Narvhus J."/>
            <person name="Riedel C."/>
            <person name="Kjos M."/>
            <person name="Diep D.B."/>
        </authorList>
    </citation>
    <scope>NUCLEOTIDE SEQUENCE</scope>
    <source>
        <strain evidence="1">LMG T 4214</strain>
    </source>
</reference>
<dbReference type="EMBL" id="MZ189362">
    <property type="protein sequence ID" value="QWX09804.1"/>
    <property type="molecule type" value="Genomic_DNA"/>
</dbReference>
<dbReference type="GO" id="GO:0030153">
    <property type="term" value="P:bacteriocin immunity"/>
    <property type="evidence" value="ECO:0007669"/>
    <property type="project" value="InterPro"/>
</dbReference>
<proteinExistence type="predicted"/>
<dbReference type="AlphaFoldDB" id="A0A8F2XW89"/>
<accession>A0A8F2XW89</accession>
<protein>
    <submittedName>
        <fullName evidence="1">Bacteriocin immunity protein</fullName>
    </submittedName>
</protein>
<dbReference type="InterPro" id="IPR015046">
    <property type="entry name" value="LciA_Immunity-like"/>
</dbReference>
<organism evidence="1">
    <name type="scientific">Streptococcus uberis</name>
    <dbReference type="NCBI Taxonomy" id="1349"/>
    <lineage>
        <taxon>Bacteria</taxon>
        <taxon>Bacillati</taxon>
        <taxon>Bacillota</taxon>
        <taxon>Bacilli</taxon>
        <taxon>Lactobacillales</taxon>
        <taxon>Streptococcaceae</taxon>
        <taxon>Streptococcus</taxon>
    </lineage>
</organism>
<name>A0A8F2XW89_STRUB</name>